<evidence type="ECO:0000256" key="5">
    <source>
        <dbReference type="ARBA" id="ARBA00022723"/>
    </source>
</evidence>
<keyword evidence="5" id="KW-0479">Metal-binding</keyword>
<evidence type="ECO:0000313" key="11">
    <source>
        <dbReference type="Proteomes" id="UP001320159"/>
    </source>
</evidence>
<evidence type="ECO:0000256" key="4">
    <source>
        <dbReference type="ARBA" id="ARBA00013068"/>
    </source>
</evidence>
<dbReference type="CDD" id="cd00947">
    <property type="entry name" value="TBP_aldolase_IIB"/>
    <property type="match status" value="1"/>
</dbReference>
<sequence>MTFATLKEVLDKAKAEKYAVGAFNINNLEITKAIAGAAKAERSPVILAVSPSAIKYAGIDYIYEIACCAAKNAKVPVVLHLDHGTSFDDCVKCIRNGWSSVMYDGSKLPLEENIAMTKKIVEFAHAAGVSVEAELGRLAGVEGHVSVSERDAIFTNPDEAKMFVEQTGVDALAVAIGTSHGAFKFKGEANLDFERLDKIQKLVNIPIVLHGASGVPKEVLDRAAKYGAKLPGAAGVPNDSIQKAIGLGVAKINIDTDIRLAMTAAIREVLAEKPDEFDPRKILGPAEDAMREVAIGKMRLFESSGKA</sequence>
<comment type="similarity">
    <text evidence="3">Belongs to the class II fructose-bisphosphate aldolase family.</text>
</comment>
<dbReference type="InterPro" id="IPR013785">
    <property type="entry name" value="Aldolase_TIM"/>
</dbReference>
<keyword evidence="7" id="KW-0324">Glycolysis</keyword>
<proteinExistence type="inferred from homology"/>
<dbReference type="PIRSF" id="PIRSF001359">
    <property type="entry name" value="F_bP_aldolase_II"/>
    <property type="match status" value="1"/>
</dbReference>
<dbReference type="Proteomes" id="UP001320159">
    <property type="component" value="Unassembled WGS sequence"/>
</dbReference>
<comment type="cofactor">
    <cofactor evidence="1">
        <name>Zn(2+)</name>
        <dbReference type="ChEBI" id="CHEBI:29105"/>
    </cofactor>
</comment>
<gene>
    <name evidence="10" type="primary">kbaY</name>
    <name evidence="10" type="synonym">agaY</name>
    <name evidence="10" type="ORF">CUJ83_06510</name>
</gene>
<dbReference type="PANTHER" id="PTHR30304:SF0">
    <property type="entry name" value="D-TAGATOSE-1,6-BISPHOSPHATE ALDOLASE SUBUNIT GATY-RELATED"/>
    <property type="match status" value="1"/>
</dbReference>
<dbReference type="InterPro" id="IPR000771">
    <property type="entry name" value="FBA_II"/>
</dbReference>
<evidence type="ECO:0000256" key="6">
    <source>
        <dbReference type="ARBA" id="ARBA00022833"/>
    </source>
</evidence>
<organism evidence="10 11">
    <name type="scientific">Methanooceanicella nereidis</name>
    <dbReference type="NCBI Taxonomy" id="2052831"/>
    <lineage>
        <taxon>Archaea</taxon>
        <taxon>Methanobacteriati</taxon>
        <taxon>Methanobacteriota</taxon>
        <taxon>Stenosarchaea group</taxon>
        <taxon>Methanomicrobia</taxon>
        <taxon>Methanocellales</taxon>
        <taxon>Methanocellaceae</taxon>
        <taxon>Methanooceanicella</taxon>
    </lineage>
</organism>
<evidence type="ECO:0000256" key="9">
    <source>
        <dbReference type="ARBA" id="ARBA00031804"/>
    </source>
</evidence>
<dbReference type="GO" id="GO:0008270">
    <property type="term" value="F:zinc ion binding"/>
    <property type="evidence" value="ECO:0007669"/>
    <property type="project" value="InterPro"/>
</dbReference>
<evidence type="ECO:0000313" key="10">
    <source>
        <dbReference type="EMBL" id="MCD1294650.1"/>
    </source>
</evidence>
<evidence type="ECO:0000256" key="8">
    <source>
        <dbReference type="ARBA" id="ARBA00023239"/>
    </source>
</evidence>
<dbReference type="GO" id="GO:0004332">
    <property type="term" value="F:fructose-bisphosphate aldolase activity"/>
    <property type="evidence" value="ECO:0007669"/>
    <property type="project" value="UniProtKB-EC"/>
</dbReference>
<keyword evidence="6" id="KW-0862">Zinc</keyword>
<evidence type="ECO:0000256" key="3">
    <source>
        <dbReference type="ARBA" id="ARBA00005812"/>
    </source>
</evidence>
<keyword evidence="11" id="KW-1185">Reference proteome</keyword>
<dbReference type="RefSeq" id="WP_230741484.1">
    <property type="nucleotide sequence ID" value="NZ_PGCK01000004.1"/>
</dbReference>
<protein>
    <recommendedName>
        <fullName evidence="4">fructose-bisphosphate aldolase</fullName>
        <ecNumber evidence="4">4.1.2.13</ecNumber>
    </recommendedName>
    <alternativeName>
        <fullName evidence="9">Fructose-1,6-bisphosphate aldolase</fullName>
    </alternativeName>
</protein>
<dbReference type="Gene3D" id="3.20.20.70">
    <property type="entry name" value="Aldolase class I"/>
    <property type="match status" value="1"/>
</dbReference>
<dbReference type="EMBL" id="PGCK01000004">
    <property type="protein sequence ID" value="MCD1294650.1"/>
    <property type="molecule type" value="Genomic_DNA"/>
</dbReference>
<accession>A0AAP2RDL2</accession>
<dbReference type="AlphaFoldDB" id="A0AAP2RDL2"/>
<dbReference type="FunFam" id="3.20.20.70:FF:000111">
    <property type="entry name" value="Fructose-1,6-bisphosphate aldolase"/>
    <property type="match status" value="1"/>
</dbReference>
<keyword evidence="8" id="KW-0456">Lyase</keyword>
<comment type="caution">
    <text evidence="10">The sequence shown here is derived from an EMBL/GenBank/DDBJ whole genome shotgun (WGS) entry which is preliminary data.</text>
</comment>
<reference evidence="10 11" key="1">
    <citation type="submission" date="2017-11" db="EMBL/GenBank/DDBJ databases">
        <title>Isolation and Characterization of Family Methanocellaceae Species from Potential Methane Hydrate Area Offshore Southwestern Taiwan.</title>
        <authorList>
            <person name="Zhang W.-L."/>
            <person name="Chen W.-C."/>
            <person name="Lai M.-C."/>
            <person name="Chen S.-C."/>
        </authorList>
    </citation>
    <scope>NUCLEOTIDE SEQUENCE [LARGE SCALE GENOMIC DNA]</scope>
    <source>
        <strain evidence="10 11">CWC-04</strain>
    </source>
</reference>
<evidence type="ECO:0000256" key="2">
    <source>
        <dbReference type="ARBA" id="ARBA00004714"/>
    </source>
</evidence>
<evidence type="ECO:0000256" key="1">
    <source>
        <dbReference type="ARBA" id="ARBA00001947"/>
    </source>
</evidence>
<dbReference type="EC" id="4.1.2.13" evidence="4"/>
<dbReference type="SUPFAM" id="SSF51569">
    <property type="entry name" value="Aldolase"/>
    <property type="match status" value="1"/>
</dbReference>
<dbReference type="InterPro" id="IPR050246">
    <property type="entry name" value="Class_II_FBP_aldolase"/>
</dbReference>
<dbReference type="Pfam" id="PF01116">
    <property type="entry name" value="F_bP_aldolase"/>
    <property type="match status" value="1"/>
</dbReference>
<comment type="pathway">
    <text evidence="2">Carbohydrate degradation; glycolysis; D-glyceraldehyde 3-phosphate and glycerone phosphate from D-glucose: step 4/4.</text>
</comment>
<name>A0AAP2RDL2_9EURY</name>
<dbReference type="GO" id="GO:0006096">
    <property type="term" value="P:glycolytic process"/>
    <property type="evidence" value="ECO:0007669"/>
    <property type="project" value="UniProtKB-KW"/>
</dbReference>
<dbReference type="NCBIfam" id="TIGR00167">
    <property type="entry name" value="cbbA"/>
    <property type="match status" value="1"/>
</dbReference>
<dbReference type="PANTHER" id="PTHR30304">
    <property type="entry name" value="D-TAGATOSE-1,6-BISPHOSPHATE ALDOLASE"/>
    <property type="match status" value="1"/>
</dbReference>
<evidence type="ECO:0000256" key="7">
    <source>
        <dbReference type="ARBA" id="ARBA00023152"/>
    </source>
</evidence>